<keyword evidence="3" id="KW-1185">Reference proteome</keyword>
<dbReference type="STRING" id="177199.A0A420YMW3"/>
<organism evidence="2 3">
    <name type="scientific">Coniochaeta pulveracea</name>
    <dbReference type="NCBI Taxonomy" id="177199"/>
    <lineage>
        <taxon>Eukaryota</taxon>
        <taxon>Fungi</taxon>
        <taxon>Dikarya</taxon>
        <taxon>Ascomycota</taxon>
        <taxon>Pezizomycotina</taxon>
        <taxon>Sordariomycetes</taxon>
        <taxon>Sordariomycetidae</taxon>
        <taxon>Coniochaetales</taxon>
        <taxon>Coniochaetaceae</taxon>
        <taxon>Coniochaeta</taxon>
    </lineage>
</organism>
<feature type="compositionally biased region" description="Pro residues" evidence="1">
    <location>
        <begin position="1102"/>
        <end position="1111"/>
    </location>
</feature>
<evidence type="ECO:0000256" key="1">
    <source>
        <dbReference type="SAM" id="MobiDB-lite"/>
    </source>
</evidence>
<feature type="region of interest" description="Disordered" evidence="1">
    <location>
        <begin position="1019"/>
        <end position="1043"/>
    </location>
</feature>
<protein>
    <submittedName>
        <fullName evidence="2">Uncharacterized protein</fullName>
    </submittedName>
</protein>
<feature type="region of interest" description="Disordered" evidence="1">
    <location>
        <begin position="1064"/>
        <end position="1117"/>
    </location>
</feature>
<sequence>MVRQLQFARVKKELAAAQGGSPTTKTLTTTSASDDETLKDGHMRLYAFYTPALEAGPYTVSASQVITAYKEKEAQARTVQNQYLVQDPLKPNALVPAKPVLPVLQTFNVVAPQFSLDPALVNSFYPPSGHQDEGRVLPHIVFNDPHVPWLRDVGRSSWVTSPIADEPAGGPSWAGRSRVPWMALLVFKPEDLRLGAGDPEALGISKLDAWVTVANSGTTPPADGAYELQVSEFMKLPSRVRTENGMTDKEKGGLASSTDKTNIIFPRKDFVMSAFSNDGTGTGSNGTNLTPLNALQLMAHVRHVNTKGMPDTDPTQAPDAYYSVVVSSMTGDVIEAQLTTHVVHLVSIENIDATIQAGMTGPSDRVAVISLFSWTYSCIPESADFATTVKALAQSSQPLRAPDQAIQVLDAQIANLKQTETAKKTGMTALKTRLEHGYTLSRWRDALGEESMAFMRGPLVPKGQHSQPPDDSNTNPAPHLPGSDSWPVTSMTGKNYMIFDKSVGVFDMTYASAWSLGKLMAISDGTFTAALTRLRSRTRTTAVSTTLSIVNNLTAKRDILHQATQAVSLAHDVIKAGLAGDGAPVSRLVPAPVGAGPKSLHDPEVKLELHTQIAAAVQARSMSLAGAVWTGLDEEKAVDSDWELVSNWIHDALFLAKMPGKSCRYPSDVGGTDRSQAHHLFPDPSFLRAYLDPANLPTDSTKMNPEALRFFSIDDTWIDCYIDGALSCSNHLDPQHDTGRLAIKTMINTALATGGPNNSPLPVPRSGFVLRSSVVKVAPDIKVTVTRFIQDANQNWVEDAKYDPLLRHTRLDDFTILCLLDIPLDQVQSITMAQPPHQQRFAFPGKLVKRTDPNTKITTVTYQPEMLIQKLYTNEKTAEKEAALAKPPGAWAELGDGYQINDTDQEAGFYNMSARRINADEIARKVVGQLATWNKDQKESAPYTDTVPDSCVLGMQLNDPCYQLVIKRDPPTSSRPFKNGPRQLWVGPSTATANTTPKAFARALALRTLGSQLSAHSITEAKKPEPPKTVKLIVPPHRPADTTPVCRTQRLLLNRAAIIPAPLKPAAAGANPTQQKSRSPTAWPPADTPDAQFELLLHPDYRPPPPRPSPPYHATQSTLYSPQTIIPISPTYLYDLILAIRRRPGPSHPGLLLQKLYIELPIQDNTDTRPPSANFYREPLLQGGSYAGTKISMAGGNQRFVPTLESAAHSTDDGQACIRVTLVPRSGKSNGMLSLDERELSAQMSVRLGEVRIAGVVDNTTTATIATYDGGHQGKRGAKCGRCFVKMTEVYGTGQERYSWAMVLKSEDADPRAPKG</sequence>
<evidence type="ECO:0000313" key="3">
    <source>
        <dbReference type="Proteomes" id="UP000275385"/>
    </source>
</evidence>
<feature type="compositionally biased region" description="Polar residues" evidence="1">
    <location>
        <begin position="464"/>
        <end position="476"/>
    </location>
</feature>
<evidence type="ECO:0000313" key="2">
    <source>
        <dbReference type="EMBL" id="RKU49136.1"/>
    </source>
</evidence>
<proteinExistence type="predicted"/>
<feature type="region of interest" description="Disordered" evidence="1">
    <location>
        <begin position="458"/>
        <end position="486"/>
    </location>
</feature>
<feature type="region of interest" description="Disordered" evidence="1">
    <location>
        <begin position="972"/>
        <end position="991"/>
    </location>
</feature>
<comment type="caution">
    <text evidence="2">The sequence shown here is derived from an EMBL/GenBank/DDBJ whole genome shotgun (WGS) entry which is preliminary data.</text>
</comment>
<dbReference type="OrthoDB" id="3029913at2759"/>
<name>A0A420YMW3_9PEZI</name>
<dbReference type="EMBL" id="QVQW01000002">
    <property type="protein sequence ID" value="RKU49136.1"/>
    <property type="molecule type" value="Genomic_DNA"/>
</dbReference>
<feature type="compositionally biased region" description="Basic and acidic residues" evidence="1">
    <location>
        <begin position="1019"/>
        <end position="1028"/>
    </location>
</feature>
<dbReference type="Proteomes" id="UP000275385">
    <property type="component" value="Unassembled WGS sequence"/>
</dbReference>
<reference evidence="2 3" key="1">
    <citation type="submission" date="2018-08" db="EMBL/GenBank/DDBJ databases">
        <title>Draft genome of the lignicolous fungus Coniochaeta pulveracea.</title>
        <authorList>
            <person name="Borstlap C.J."/>
            <person name="De Witt R.N."/>
            <person name="Botha A."/>
            <person name="Volschenk H."/>
        </authorList>
    </citation>
    <scope>NUCLEOTIDE SEQUENCE [LARGE SCALE GENOMIC DNA]</scope>
    <source>
        <strain evidence="2 3">CAB683</strain>
    </source>
</reference>
<accession>A0A420YMW3</accession>
<gene>
    <name evidence="2" type="ORF">DL546_007946</name>
</gene>